<dbReference type="EMBL" id="AP027142">
    <property type="protein sequence ID" value="BDV35111.1"/>
    <property type="molecule type" value="Genomic_DNA"/>
</dbReference>
<comment type="cofactor">
    <cofactor evidence="1">
        <name>L-ascorbate</name>
        <dbReference type="ChEBI" id="CHEBI:38290"/>
    </cofactor>
</comment>
<dbReference type="SMART" id="SM00702">
    <property type="entry name" value="P4Hc"/>
    <property type="match status" value="1"/>
</dbReference>
<keyword evidence="4" id="KW-0223">Dioxygenase</keyword>
<dbReference type="PANTHER" id="PTHR41536:SF1">
    <property type="entry name" value="PKHD-TYPE HYDROXYLASE YBIX"/>
    <property type="match status" value="1"/>
</dbReference>
<keyword evidence="9" id="KW-1185">Reference proteome</keyword>
<sequence>MLLIDNFLDRDSAERLRRKIVDTPFNAGSSTATGLAARVKNNLQMDREKGSRILDDIASRLMTHEEVELYAIPKRIAAMSVNRYDVGMEYGNHTDAPIMNNYRCDLSFTLFLEDHANYDGGELVLEQEHGLLKVKPAIGSLFLYSTGLIHRVTPVTRGSRLACVGWIESRVRDEQRRTVLRELNVVHRSYVARHGRDELVDLLLKNAASLMRMWCE</sequence>
<evidence type="ECO:0000256" key="3">
    <source>
        <dbReference type="ARBA" id="ARBA00022896"/>
    </source>
</evidence>
<dbReference type="PROSITE" id="PS51471">
    <property type="entry name" value="FE2OG_OXY"/>
    <property type="match status" value="1"/>
</dbReference>
<gene>
    <name evidence="8" type="primary">ybiX</name>
    <name evidence="8" type="ORF">SS37A_26400</name>
</gene>
<feature type="domain" description="Fe2OG dioxygenase" evidence="7">
    <location>
        <begin position="75"/>
        <end position="169"/>
    </location>
</feature>
<organism evidence="8 9">
    <name type="scientific">Methylocystis iwaonis</name>
    <dbReference type="NCBI Taxonomy" id="2885079"/>
    <lineage>
        <taxon>Bacteria</taxon>
        <taxon>Pseudomonadati</taxon>
        <taxon>Pseudomonadota</taxon>
        <taxon>Alphaproteobacteria</taxon>
        <taxon>Hyphomicrobiales</taxon>
        <taxon>Methylocystaceae</taxon>
        <taxon>Methylocystis</taxon>
    </lineage>
</organism>
<proteinExistence type="predicted"/>
<name>A0ABM8EAT5_9HYPH</name>
<dbReference type="Pfam" id="PF13640">
    <property type="entry name" value="2OG-FeII_Oxy_3"/>
    <property type="match status" value="1"/>
</dbReference>
<evidence type="ECO:0000256" key="4">
    <source>
        <dbReference type="ARBA" id="ARBA00022964"/>
    </source>
</evidence>
<evidence type="ECO:0000259" key="7">
    <source>
        <dbReference type="PROSITE" id="PS51471"/>
    </source>
</evidence>
<evidence type="ECO:0000256" key="6">
    <source>
        <dbReference type="ARBA" id="ARBA00023004"/>
    </source>
</evidence>
<dbReference type="Proteomes" id="UP001317629">
    <property type="component" value="Chromosome"/>
</dbReference>
<keyword evidence="6" id="KW-0408">Iron</keyword>
<evidence type="ECO:0000256" key="2">
    <source>
        <dbReference type="ARBA" id="ARBA00022723"/>
    </source>
</evidence>
<dbReference type="InterPro" id="IPR006620">
    <property type="entry name" value="Pro_4_hyd_alph"/>
</dbReference>
<accession>A0ABM8EAT5</accession>
<keyword evidence="5" id="KW-0560">Oxidoreductase</keyword>
<dbReference type="InterPro" id="IPR023550">
    <property type="entry name" value="PKHD_hydroxylase"/>
</dbReference>
<evidence type="ECO:0000313" key="9">
    <source>
        <dbReference type="Proteomes" id="UP001317629"/>
    </source>
</evidence>
<dbReference type="NCBIfam" id="NF003974">
    <property type="entry name" value="PRK05467.1-3"/>
    <property type="match status" value="1"/>
</dbReference>
<dbReference type="PANTHER" id="PTHR41536">
    <property type="entry name" value="PKHD-TYPE HYDROXYLASE YBIX"/>
    <property type="match status" value="1"/>
</dbReference>
<keyword evidence="2" id="KW-0479">Metal-binding</keyword>
<evidence type="ECO:0000256" key="5">
    <source>
        <dbReference type="ARBA" id="ARBA00023002"/>
    </source>
</evidence>
<protein>
    <submittedName>
        <fullName evidence="8">PKHD-type hydroxylase YbiX</fullName>
    </submittedName>
</protein>
<dbReference type="Gene3D" id="2.60.120.620">
    <property type="entry name" value="q2cbj1_9rhob like domain"/>
    <property type="match status" value="1"/>
</dbReference>
<reference evidence="8 9" key="1">
    <citation type="journal article" date="2023" name="Int. J. Syst. Evol. Microbiol.">
        <title>Methylocystis iwaonis sp. nov., a type II methane-oxidizing bacterium from surface soil of a rice paddy field in Japan, and emended description of the genus Methylocystis (ex Whittenbury et al. 1970) Bowman et al. 1993.</title>
        <authorList>
            <person name="Kaise H."/>
            <person name="Sawadogo J.B."/>
            <person name="Alam M.S."/>
            <person name="Ueno C."/>
            <person name="Dianou D."/>
            <person name="Shinjo R."/>
            <person name="Asakawa S."/>
        </authorList>
    </citation>
    <scope>NUCLEOTIDE SEQUENCE [LARGE SCALE GENOMIC DNA]</scope>
    <source>
        <strain evidence="8 9">SS37A-Re</strain>
    </source>
</reference>
<dbReference type="RefSeq" id="WP_281928450.1">
    <property type="nucleotide sequence ID" value="NZ_AP027142.1"/>
</dbReference>
<dbReference type="InterPro" id="IPR044862">
    <property type="entry name" value="Pro_4_hyd_alph_FE2OG_OXY"/>
</dbReference>
<evidence type="ECO:0000256" key="1">
    <source>
        <dbReference type="ARBA" id="ARBA00001961"/>
    </source>
</evidence>
<dbReference type="InterPro" id="IPR005123">
    <property type="entry name" value="Oxoglu/Fe-dep_dioxygenase_dom"/>
</dbReference>
<evidence type="ECO:0000313" key="8">
    <source>
        <dbReference type="EMBL" id="BDV35111.1"/>
    </source>
</evidence>
<keyword evidence="3" id="KW-0847">Vitamin C</keyword>